<dbReference type="Pfam" id="PF00264">
    <property type="entry name" value="Tyrosinase"/>
    <property type="match status" value="1"/>
</dbReference>
<proteinExistence type="predicted"/>
<dbReference type="Proteomes" id="UP001164746">
    <property type="component" value="Chromosome 8"/>
</dbReference>
<feature type="domain" description="Tyrosinase copper-binding" evidence="4">
    <location>
        <begin position="140"/>
        <end position="281"/>
    </location>
</feature>
<dbReference type="SUPFAM" id="SSF48056">
    <property type="entry name" value="Di-copper centre-containing domain"/>
    <property type="match status" value="1"/>
</dbReference>
<evidence type="ECO:0000313" key="5">
    <source>
        <dbReference type="EMBL" id="WAR12629.1"/>
    </source>
</evidence>
<dbReference type="Gene3D" id="1.10.1280.10">
    <property type="entry name" value="Di-copper center containing domain from catechol oxidase"/>
    <property type="match status" value="1"/>
</dbReference>
<protein>
    <submittedName>
        <fullName evidence="5">TYR3-like protein</fullName>
    </submittedName>
</protein>
<evidence type="ECO:0000256" key="2">
    <source>
        <dbReference type="ARBA" id="ARBA00023008"/>
    </source>
</evidence>
<dbReference type="InterPro" id="IPR002227">
    <property type="entry name" value="Tyrosinase_Cu-bd"/>
</dbReference>
<keyword evidence="1" id="KW-0479">Metal-binding</keyword>
<evidence type="ECO:0000256" key="3">
    <source>
        <dbReference type="SAM" id="MobiDB-lite"/>
    </source>
</evidence>
<feature type="region of interest" description="Disordered" evidence="3">
    <location>
        <begin position="416"/>
        <end position="445"/>
    </location>
</feature>
<evidence type="ECO:0000313" key="6">
    <source>
        <dbReference type="Proteomes" id="UP001164746"/>
    </source>
</evidence>
<dbReference type="InterPro" id="IPR050316">
    <property type="entry name" value="Tyrosinase/Hemocyanin"/>
</dbReference>
<accession>A0ABY7EU49</accession>
<gene>
    <name evidence="5" type="ORF">MAR_026809</name>
</gene>
<dbReference type="PANTHER" id="PTHR11474:SF126">
    <property type="entry name" value="TYROSINASE-LIKE PROTEIN TYR-1-RELATED"/>
    <property type="match status" value="1"/>
</dbReference>
<feature type="compositionally biased region" description="Low complexity" evidence="3">
    <location>
        <begin position="434"/>
        <end position="445"/>
    </location>
</feature>
<evidence type="ECO:0000259" key="4">
    <source>
        <dbReference type="Pfam" id="PF00264"/>
    </source>
</evidence>
<evidence type="ECO:0000256" key="1">
    <source>
        <dbReference type="ARBA" id="ARBA00022723"/>
    </source>
</evidence>
<reference evidence="5" key="1">
    <citation type="submission" date="2022-11" db="EMBL/GenBank/DDBJ databases">
        <title>Centuries of genome instability and evolution in soft-shell clam transmissible cancer (bioRxiv).</title>
        <authorList>
            <person name="Hart S.F.M."/>
            <person name="Yonemitsu M.A."/>
            <person name="Giersch R.M."/>
            <person name="Beal B.F."/>
            <person name="Arriagada G."/>
            <person name="Davis B.W."/>
            <person name="Ostrander E.A."/>
            <person name="Goff S.P."/>
            <person name="Metzger M.J."/>
        </authorList>
    </citation>
    <scope>NUCLEOTIDE SEQUENCE</scope>
    <source>
        <strain evidence="5">MELC-2E11</strain>
        <tissue evidence="5">Siphon/mantle</tissue>
    </source>
</reference>
<name>A0ABY7EU49_MYAAR</name>
<dbReference type="InterPro" id="IPR008922">
    <property type="entry name" value="Di-copper_centre_dom_sf"/>
</dbReference>
<keyword evidence="6" id="KW-1185">Reference proteome</keyword>
<dbReference type="EMBL" id="CP111019">
    <property type="protein sequence ID" value="WAR12629.1"/>
    <property type="molecule type" value="Genomic_DNA"/>
</dbReference>
<dbReference type="PANTHER" id="PTHR11474">
    <property type="entry name" value="TYROSINASE FAMILY MEMBER"/>
    <property type="match status" value="1"/>
</dbReference>
<sequence length="445" mass="51253">MAFKYGDGQAHVCLKIPNKTSGCFQEAEFQPVSTEFVRTSCLQDLIWSLSKATNLSEADSRYFKELSERFLQFPSPKTGFRQRKEYRQLSRQERSNFHRALQILYEEGTIRLYAKLMANANPEVKLSPEFLGFQRVFLALVDDTVSLPYWDYTADFETDNPVNSILWTPDLLGNGNGQVVTGDFRHWRTTHGPLQRRYGESNYGVLISRDVIAKIMTKCDAADITYPIGTDIDEQYVMEYHQNGVFNWVGGTVADADTAAYDPVFYLISACTDHIWEVFQYRQRVACNKVPATDYPNKDAFKKMFGFSELINAHGYSGHWTTAWYNYTRAPYCPNCNSEFLWCDKLKTRCVADSRRNDFNIGPKQHLDLNIDTEVEYIPRKIAFPQLPSPFNDGRTLVTGKRDAKRAFEARFMRRRNNQVKPRVDKPSQDVGITPTTNETTTESD</sequence>
<keyword evidence="2" id="KW-0186">Copper</keyword>
<organism evidence="5 6">
    <name type="scientific">Mya arenaria</name>
    <name type="common">Soft-shell clam</name>
    <dbReference type="NCBI Taxonomy" id="6604"/>
    <lineage>
        <taxon>Eukaryota</taxon>
        <taxon>Metazoa</taxon>
        <taxon>Spiralia</taxon>
        <taxon>Lophotrochozoa</taxon>
        <taxon>Mollusca</taxon>
        <taxon>Bivalvia</taxon>
        <taxon>Autobranchia</taxon>
        <taxon>Heteroconchia</taxon>
        <taxon>Euheterodonta</taxon>
        <taxon>Imparidentia</taxon>
        <taxon>Neoheterodontei</taxon>
        <taxon>Myida</taxon>
        <taxon>Myoidea</taxon>
        <taxon>Myidae</taxon>
        <taxon>Mya</taxon>
    </lineage>
</organism>